<evidence type="ECO:0000256" key="1">
    <source>
        <dbReference type="SAM" id="Phobius"/>
    </source>
</evidence>
<keyword evidence="1" id="KW-0812">Transmembrane</keyword>
<organism evidence="2">
    <name type="scientific">Microvirus mar25</name>
    <dbReference type="NCBI Taxonomy" id="2851158"/>
    <lineage>
        <taxon>Viruses</taxon>
        <taxon>Monodnaviria</taxon>
        <taxon>Sangervirae</taxon>
        <taxon>Phixviricota</taxon>
        <taxon>Malgrandaviricetes</taxon>
        <taxon>Petitvirales</taxon>
        <taxon>Microviridae</taxon>
    </lineage>
</organism>
<evidence type="ECO:0000313" key="2">
    <source>
        <dbReference type="EMBL" id="QXN75109.1"/>
    </source>
</evidence>
<accession>A0A8F5ML10</accession>
<feature type="transmembrane region" description="Helical" evidence="1">
    <location>
        <begin position="44"/>
        <end position="62"/>
    </location>
</feature>
<protein>
    <submittedName>
        <fullName evidence="2">Uncharacterized protein</fullName>
    </submittedName>
</protein>
<keyword evidence="1" id="KW-0472">Membrane</keyword>
<feature type="transmembrane region" description="Helical" evidence="1">
    <location>
        <begin position="19"/>
        <end position="37"/>
    </location>
</feature>
<dbReference type="EMBL" id="MZ089771">
    <property type="protein sequence ID" value="QXN75109.1"/>
    <property type="molecule type" value="Genomic_DNA"/>
</dbReference>
<name>A0A8F5ML10_9VIRU</name>
<sequence>MQAPVGFELSSSPTLLCNVLYQVFAIALFVLLILPSVGAFARDGFLITVYFLSFFLFLLGGSKNGNNWHYRRYFRR</sequence>
<keyword evidence="1" id="KW-1133">Transmembrane helix</keyword>
<reference evidence="2" key="1">
    <citation type="submission" date="2021-04" db="EMBL/GenBank/DDBJ databases">
        <title>Genomes of microviruses identified in yellow-bellied marmot fecal samples.</title>
        <authorList>
            <person name="Varsani A."/>
            <person name="Kraberger S."/>
            <person name="Chatterjee A."/>
            <person name="Richet C."/>
            <person name="Fontenele R.S."/>
            <person name="Schmidlin K."/>
            <person name="Blumstein D.T."/>
        </authorList>
    </citation>
    <scope>NUCLEOTIDE SEQUENCE</scope>
    <source>
        <strain evidence="2">Mar25</strain>
    </source>
</reference>
<proteinExistence type="predicted"/>